<dbReference type="Gene3D" id="3.30.1810.10">
    <property type="entry name" value="YdfO-like"/>
    <property type="match status" value="1"/>
</dbReference>
<evidence type="ECO:0000313" key="1">
    <source>
        <dbReference type="EMBL" id="WQD40614.1"/>
    </source>
</evidence>
<gene>
    <name evidence="1" type="ORF">U0035_10685</name>
</gene>
<dbReference type="Proteomes" id="UP001325680">
    <property type="component" value="Chromosome"/>
</dbReference>
<dbReference type="RefSeq" id="WP_114789787.1">
    <property type="nucleotide sequence ID" value="NZ_CP139960.1"/>
</dbReference>
<sequence length="129" mass="14208">MFTVAQVKQAHIKVQSGADFPAYIQEIKALGVTGYEAFVSDGHITYFGANGFQTSAGPKYPELVIAELSDKDQFQADLKAHQQGNTDYPTFCSDCARSGIEKWMVEMGAMTCTYYDKSGNKILVEVIPH</sequence>
<dbReference type="Pfam" id="PF07166">
    <property type="entry name" value="DUF1398"/>
    <property type="match status" value="1"/>
</dbReference>
<keyword evidence="2" id="KW-1185">Reference proteome</keyword>
<dbReference type="SUPFAM" id="SSF160419">
    <property type="entry name" value="YdfO-like"/>
    <property type="match status" value="1"/>
</dbReference>
<dbReference type="EMBL" id="CP139960">
    <property type="protein sequence ID" value="WQD40614.1"/>
    <property type="molecule type" value="Genomic_DNA"/>
</dbReference>
<proteinExistence type="predicted"/>
<dbReference type="InterPro" id="IPR036696">
    <property type="entry name" value="YdfO-like_sf"/>
</dbReference>
<accession>A0ABZ0WC28</accession>
<organism evidence="1 2">
    <name type="scientific">Niabella yanshanensis</name>
    <dbReference type="NCBI Taxonomy" id="577386"/>
    <lineage>
        <taxon>Bacteria</taxon>
        <taxon>Pseudomonadati</taxon>
        <taxon>Bacteroidota</taxon>
        <taxon>Chitinophagia</taxon>
        <taxon>Chitinophagales</taxon>
        <taxon>Chitinophagaceae</taxon>
        <taxon>Niabella</taxon>
    </lineage>
</organism>
<name>A0ABZ0WC28_9BACT</name>
<protein>
    <submittedName>
        <fullName evidence="1">DUF1398 family protein</fullName>
    </submittedName>
</protein>
<dbReference type="InterPro" id="IPR009833">
    <property type="entry name" value="DUF1398"/>
</dbReference>
<reference evidence="1 2" key="1">
    <citation type="submission" date="2023-12" db="EMBL/GenBank/DDBJ databases">
        <title>Genome sequencing and assembly of bacterial species from a model synthetic community.</title>
        <authorList>
            <person name="Hogle S.L."/>
        </authorList>
    </citation>
    <scope>NUCLEOTIDE SEQUENCE [LARGE SCALE GENOMIC DNA]</scope>
    <source>
        <strain evidence="1 2">HAMBI_3031</strain>
    </source>
</reference>
<evidence type="ECO:0000313" key="2">
    <source>
        <dbReference type="Proteomes" id="UP001325680"/>
    </source>
</evidence>